<organism evidence="1 2">
    <name type="scientific">Nephila pilipes</name>
    <name type="common">Giant wood spider</name>
    <name type="synonym">Nephila maculata</name>
    <dbReference type="NCBI Taxonomy" id="299642"/>
    <lineage>
        <taxon>Eukaryota</taxon>
        <taxon>Metazoa</taxon>
        <taxon>Ecdysozoa</taxon>
        <taxon>Arthropoda</taxon>
        <taxon>Chelicerata</taxon>
        <taxon>Arachnida</taxon>
        <taxon>Araneae</taxon>
        <taxon>Araneomorphae</taxon>
        <taxon>Entelegynae</taxon>
        <taxon>Araneoidea</taxon>
        <taxon>Nephilidae</taxon>
        <taxon>Nephila</taxon>
    </lineage>
</organism>
<accession>A0A8X6PVS0</accession>
<gene>
    <name evidence="1" type="ORF">NPIL_233721</name>
</gene>
<proteinExistence type="predicted"/>
<name>A0A8X6PVS0_NEPPI</name>
<dbReference type="Proteomes" id="UP000887013">
    <property type="component" value="Unassembled WGS sequence"/>
</dbReference>
<dbReference type="AlphaFoldDB" id="A0A8X6PVS0"/>
<comment type="caution">
    <text evidence="1">The sequence shown here is derived from an EMBL/GenBank/DDBJ whole genome shotgun (WGS) entry which is preliminary data.</text>
</comment>
<protein>
    <submittedName>
        <fullName evidence="1">Uncharacterized protein</fullName>
    </submittedName>
</protein>
<keyword evidence="2" id="KW-1185">Reference proteome</keyword>
<evidence type="ECO:0000313" key="1">
    <source>
        <dbReference type="EMBL" id="GFT83698.1"/>
    </source>
</evidence>
<reference evidence="1" key="1">
    <citation type="submission" date="2020-08" db="EMBL/GenBank/DDBJ databases">
        <title>Multicomponent nature underlies the extraordinary mechanical properties of spider dragline silk.</title>
        <authorList>
            <person name="Kono N."/>
            <person name="Nakamura H."/>
            <person name="Mori M."/>
            <person name="Yoshida Y."/>
            <person name="Ohtoshi R."/>
            <person name="Malay A.D."/>
            <person name="Moran D.A.P."/>
            <person name="Tomita M."/>
            <person name="Numata K."/>
            <person name="Arakawa K."/>
        </authorList>
    </citation>
    <scope>NUCLEOTIDE SEQUENCE</scope>
</reference>
<evidence type="ECO:0000313" key="2">
    <source>
        <dbReference type="Proteomes" id="UP000887013"/>
    </source>
</evidence>
<dbReference type="EMBL" id="BMAW01119244">
    <property type="protein sequence ID" value="GFT83698.1"/>
    <property type="molecule type" value="Genomic_DNA"/>
</dbReference>
<sequence>MGLFRLTSWAVGDGSDDDDDPVPYSLSSAMKSGRDSMRTVSLDNGRGQSRGTHLARALLFRFSIHCGGQLSNILFIPEREACFL</sequence>